<proteinExistence type="predicted"/>
<name>A0A4S4AMX3_9RHOO</name>
<dbReference type="SUPFAM" id="SSF46785">
    <property type="entry name" value="Winged helix' DNA-binding domain"/>
    <property type="match status" value="1"/>
</dbReference>
<dbReference type="RefSeq" id="WP_136385209.1">
    <property type="nucleotide sequence ID" value="NZ_SSOD01000008.1"/>
</dbReference>
<dbReference type="InterPro" id="IPR036388">
    <property type="entry name" value="WH-like_DNA-bd_sf"/>
</dbReference>
<evidence type="ECO:0000313" key="3">
    <source>
        <dbReference type="Proteomes" id="UP000307956"/>
    </source>
</evidence>
<dbReference type="InterPro" id="IPR036390">
    <property type="entry name" value="WH_DNA-bd_sf"/>
</dbReference>
<dbReference type="Gene3D" id="1.10.10.10">
    <property type="entry name" value="Winged helix-like DNA-binding domain superfamily/Winged helix DNA-binding domain"/>
    <property type="match status" value="1"/>
</dbReference>
<reference evidence="2 3" key="1">
    <citation type="submission" date="2019-04" db="EMBL/GenBank/DDBJ databases">
        <title>Azoarcus rhizosphaerae sp. nov. isolated from rhizosphere of Ficus religiosa.</title>
        <authorList>
            <person name="Lin S.-Y."/>
            <person name="Hameed A."/>
            <person name="Hsu Y.-H."/>
            <person name="Young C.-C."/>
        </authorList>
    </citation>
    <scope>NUCLEOTIDE SEQUENCE [LARGE SCALE GENOMIC DNA]</scope>
    <source>
        <strain evidence="2 3">CC-YHH848</strain>
    </source>
</reference>
<protein>
    <recommendedName>
        <fullName evidence="4">Winged helix DNA-binding domain-containing protein</fullName>
    </recommendedName>
</protein>
<dbReference type="EMBL" id="SSOD01000008">
    <property type="protein sequence ID" value="THF60935.1"/>
    <property type="molecule type" value="Genomic_DNA"/>
</dbReference>
<evidence type="ECO:0008006" key="4">
    <source>
        <dbReference type="Google" id="ProtNLM"/>
    </source>
</evidence>
<keyword evidence="3" id="KW-1185">Reference proteome</keyword>
<dbReference type="AlphaFoldDB" id="A0A4S4AMX3"/>
<comment type="caution">
    <text evidence="2">The sequence shown here is derived from an EMBL/GenBank/DDBJ whole genome shotgun (WGS) entry which is preliminary data.</text>
</comment>
<sequence>MTARPLGHLSGPFSLSGQLAGLMAALEAAAAPPPPAENARSRERDKRRARSAASANHLRRIALGALDHAGQLDAPRLAALRPDVTTGQWGWVLATLVAAGLVERAGRTGPTRTNRYRITPAGRAAIAPGADHPLTRIGA</sequence>
<evidence type="ECO:0000313" key="2">
    <source>
        <dbReference type="EMBL" id="THF60935.1"/>
    </source>
</evidence>
<evidence type="ECO:0000256" key="1">
    <source>
        <dbReference type="SAM" id="MobiDB-lite"/>
    </source>
</evidence>
<organism evidence="2 3">
    <name type="scientific">Pseudothauera rhizosphaerae</name>
    <dbReference type="NCBI Taxonomy" id="2565932"/>
    <lineage>
        <taxon>Bacteria</taxon>
        <taxon>Pseudomonadati</taxon>
        <taxon>Pseudomonadota</taxon>
        <taxon>Betaproteobacteria</taxon>
        <taxon>Rhodocyclales</taxon>
        <taxon>Zoogloeaceae</taxon>
        <taxon>Pseudothauera</taxon>
    </lineage>
</organism>
<gene>
    <name evidence="2" type="ORF">E6O51_11950</name>
</gene>
<accession>A0A4S4AMX3</accession>
<dbReference type="Proteomes" id="UP000307956">
    <property type="component" value="Unassembled WGS sequence"/>
</dbReference>
<feature type="region of interest" description="Disordered" evidence="1">
    <location>
        <begin position="28"/>
        <end position="55"/>
    </location>
</feature>